<protein>
    <submittedName>
        <fullName evidence="1">Uncharacterized protein</fullName>
    </submittedName>
</protein>
<sequence length="126" mass="13930">MAPSALAEGYFDSSISGAAPGFQSRWWTKHNNYDRDTVIQFTGCTTAIGSSNSTEIQLTKYKTGPLPDENRGRKTFTACFDGSSSISKGNWGAQRGGGDEYRFAVIKIDGVDWQDRLTVKDVDVWY</sequence>
<dbReference type="OrthoDB" id="4331468at2"/>
<dbReference type="AlphaFoldDB" id="A0A0J7Z8D3"/>
<evidence type="ECO:0000313" key="1">
    <source>
        <dbReference type="EMBL" id="KMS71438.1"/>
    </source>
</evidence>
<dbReference type="EMBL" id="LFNT01000036">
    <property type="protein sequence ID" value="KMS71438.1"/>
    <property type="molecule type" value="Genomic_DNA"/>
</dbReference>
<dbReference type="PATRIC" id="fig|1938.3.peg.4655"/>
<dbReference type="Proteomes" id="UP000037432">
    <property type="component" value="Unassembled WGS sequence"/>
</dbReference>
<evidence type="ECO:0000313" key="2">
    <source>
        <dbReference type="Proteomes" id="UP000037432"/>
    </source>
</evidence>
<comment type="caution">
    <text evidence="1">The sequence shown here is derived from an EMBL/GenBank/DDBJ whole genome shotgun (WGS) entry which is preliminary data.</text>
</comment>
<reference evidence="1 2" key="1">
    <citation type="submission" date="2015-06" db="EMBL/GenBank/DDBJ databases">
        <authorList>
            <person name="Ju K.-S."/>
            <person name="Doroghazi J.R."/>
            <person name="Metcalf W.W."/>
        </authorList>
    </citation>
    <scope>NUCLEOTIDE SEQUENCE [LARGE SCALE GENOMIC DNA]</scope>
    <source>
        <strain evidence="1 2">NRRL 3414</strain>
    </source>
</reference>
<dbReference type="RefSeq" id="WP_048584007.1">
    <property type="nucleotide sequence ID" value="NZ_LFNT01000036.1"/>
</dbReference>
<proteinExistence type="predicted"/>
<organism evidence="1 2">
    <name type="scientific">Streptomyces viridochromogenes</name>
    <dbReference type="NCBI Taxonomy" id="1938"/>
    <lineage>
        <taxon>Bacteria</taxon>
        <taxon>Bacillati</taxon>
        <taxon>Actinomycetota</taxon>
        <taxon>Actinomycetes</taxon>
        <taxon>Kitasatosporales</taxon>
        <taxon>Streptomycetaceae</taxon>
        <taxon>Streptomyces</taxon>
    </lineage>
</organism>
<name>A0A0J7Z8D3_STRVR</name>
<gene>
    <name evidence="1" type="ORF">ACM01_27170</name>
</gene>
<accession>A0A0J7Z8D3</accession>